<dbReference type="PANTHER" id="PTHR22912:SF160">
    <property type="entry name" value="DIHYDROLIPOYL DEHYDROGENASE"/>
    <property type="match status" value="1"/>
</dbReference>
<dbReference type="Gene3D" id="3.50.50.60">
    <property type="entry name" value="FAD/NAD(P)-binding domain"/>
    <property type="match status" value="2"/>
</dbReference>
<sequence length="473" mass="49669">MVVGSMAEEIDVLVVGAGPGGYVAAIRAAQLGKSVVVAERRELGGVCLNEGCIPSKALIEAAHRFEQMKHASAIGIAAGDVSVDFAKVQEWKNGIVRKQAGGVASLLKGNKVRVVKGEAFFNGPDTATISPENEDAAPVRFRFRHAIIATGSRPVELPGFPFGGRILSSTEALRLNEVPRRLAVVGGGYIGVELGQTFAKFGAEVTILEARNAILPEFEDEATRWVVRGLRKNGVRILTGVKAKEARQDEAGVTVVYEEGGEEKQLVADYVLVTVGRRPNTEGIGLEGIGVRRDARGLIEVDGQCRTSVPHLFAIGDVVAGPALAHKASYEGKVAAEAIAGLPSRVDYRAIPAVVFSDPEIASVGLTETEAKAQGLDVAVGRFSYGANGRAQTLDAGEGFVKVIARKPDGVVVGAQIVGAEASNLISEFALAIEMGATLEDVALTIHPHPTLGEMAMEAAEGALGRPIHQLVR</sequence>
<protein>
    <recommendedName>
        <fullName evidence="3 14">Dihydrolipoyl dehydrogenase</fullName>
        <ecNumber evidence="2 14">1.8.1.4</ecNumber>
    </recommendedName>
</protein>
<dbReference type="PRINTS" id="PR00411">
    <property type="entry name" value="PNDRDTASEI"/>
</dbReference>
<feature type="domain" description="FAD/NAD(P)-binding" evidence="16">
    <location>
        <begin position="11"/>
        <end position="332"/>
    </location>
</feature>
<dbReference type="InterPro" id="IPR050151">
    <property type="entry name" value="Class-I_Pyr_Nuc-Dis_Oxidored"/>
</dbReference>
<dbReference type="InterPro" id="IPR036188">
    <property type="entry name" value="FAD/NAD-bd_sf"/>
</dbReference>
<dbReference type="GO" id="GO:0004148">
    <property type="term" value="F:dihydrolipoyl dehydrogenase (NADH) activity"/>
    <property type="evidence" value="ECO:0007669"/>
    <property type="project" value="UniProtKB-EC"/>
</dbReference>
<evidence type="ECO:0000259" key="15">
    <source>
        <dbReference type="Pfam" id="PF02852"/>
    </source>
</evidence>
<dbReference type="InterPro" id="IPR016156">
    <property type="entry name" value="FAD/NAD-linked_Rdtase_dimer_sf"/>
</dbReference>
<organism evidence="17 18">
    <name type="scientific">Candidatus Reconcilbacillus cellulovorans</name>
    <dbReference type="NCBI Taxonomy" id="1906605"/>
    <lineage>
        <taxon>Bacteria</taxon>
        <taxon>Bacillati</taxon>
        <taxon>Bacillota</taxon>
        <taxon>Bacilli</taxon>
        <taxon>Bacillales</taxon>
        <taxon>Paenibacillaceae</taxon>
        <taxon>Candidatus Reconcilbacillus</taxon>
    </lineage>
</organism>
<evidence type="ECO:0000256" key="6">
    <source>
        <dbReference type="ARBA" id="ARBA00023002"/>
    </source>
</evidence>
<dbReference type="PROSITE" id="PS00076">
    <property type="entry name" value="PYRIDINE_REDOX_1"/>
    <property type="match status" value="1"/>
</dbReference>
<feature type="binding site" evidence="12">
    <location>
        <position position="209"/>
    </location>
    <ligand>
        <name>NAD(+)</name>
        <dbReference type="ChEBI" id="CHEBI:57540"/>
    </ligand>
</feature>
<dbReference type="PIRSF" id="PIRSF000350">
    <property type="entry name" value="Mercury_reductase_MerA"/>
    <property type="match status" value="1"/>
</dbReference>
<dbReference type="PANTHER" id="PTHR22912">
    <property type="entry name" value="DISULFIDE OXIDOREDUCTASE"/>
    <property type="match status" value="1"/>
</dbReference>
<keyword evidence="6 14" id="KW-0560">Oxidoreductase</keyword>
<accession>A0A2A6E1A8</accession>
<dbReference type="PRINTS" id="PR00368">
    <property type="entry name" value="FADPNR"/>
</dbReference>
<evidence type="ECO:0000259" key="16">
    <source>
        <dbReference type="Pfam" id="PF07992"/>
    </source>
</evidence>
<dbReference type="EMBL" id="MOXJ01000009">
    <property type="protein sequence ID" value="PDO10775.1"/>
    <property type="molecule type" value="Genomic_DNA"/>
</dbReference>
<comment type="catalytic activity">
    <reaction evidence="10 14">
        <text>N(6)-[(R)-dihydrolipoyl]-L-lysyl-[protein] + NAD(+) = N(6)-[(R)-lipoyl]-L-lysyl-[protein] + NADH + H(+)</text>
        <dbReference type="Rhea" id="RHEA:15045"/>
        <dbReference type="Rhea" id="RHEA-COMP:10474"/>
        <dbReference type="Rhea" id="RHEA-COMP:10475"/>
        <dbReference type="ChEBI" id="CHEBI:15378"/>
        <dbReference type="ChEBI" id="CHEBI:57540"/>
        <dbReference type="ChEBI" id="CHEBI:57945"/>
        <dbReference type="ChEBI" id="CHEBI:83099"/>
        <dbReference type="ChEBI" id="CHEBI:83100"/>
        <dbReference type="EC" id="1.8.1.4"/>
    </reaction>
</comment>
<comment type="miscellaneous">
    <text evidence="14">The active site is a redox-active disulfide bond.</text>
</comment>
<dbReference type="Pfam" id="PF07992">
    <property type="entry name" value="Pyr_redox_2"/>
    <property type="match status" value="1"/>
</dbReference>
<feature type="domain" description="Pyridine nucleotide-disulphide oxidoreductase dimerisation" evidence="15">
    <location>
        <begin position="351"/>
        <end position="459"/>
    </location>
</feature>
<feature type="binding site" evidence="12">
    <location>
        <position position="276"/>
    </location>
    <ligand>
        <name>NAD(+)</name>
        <dbReference type="ChEBI" id="CHEBI:57540"/>
    </ligand>
</feature>
<evidence type="ECO:0000256" key="11">
    <source>
        <dbReference type="PIRSR" id="PIRSR000350-2"/>
    </source>
</evidence>
<dbReference type="NCBIfam" id="TIGR01350">
    <property type="entry name" value="lipoamide_DH"/>
    <property type="match status" value="1"/>
</dbReference>
<keyword evidence="12" id="KW-0547">Nucleotide-binding</keyword>
<dbReference type="InterPro" id="IPR004099">
    <property type="entry name" value="Pyr_nucl-diS_OxRdtase_dimer"/>
</dbReference>
<dbReference type="InterPro" id="IPR006258">
    <property type="entry name" value="Lipoamide_DH"/>
</dbReference>
<comment type="similarity">
    <text evidence="1 14">Belongs to the class-I pyridine nucleotide-disulfide oxidoreductase family.</text>
</comment>
<evidence type="ECO:0000256" key="7">
    <source>
        <dbReference type="ARBA" id="ARBA00023027"/>
    </source>
</evidence>
<evidence type="ECO:0000256" key="1">
    <source>
        <dbReference type="ARBA" id="ARBA00007532"/>
    </source>
</evidence>
<evidence type="ECO:0000256" key="5">
    <source>
        <dbReference type="ARBA" id="ARBA00022827"/>
    </source>
</evidence>
<evidence type="ECO:0000256" key="9">
    <source>
        <dbReference type="ARBA" id="ARBA00023284"/>
    </source>
</evidence>
<dbReference type="Pfam" id="PF02852">
    <property type="entry name" value="Pyr_redox_dim"/>
    <property type="match status" value="1"/>
</dbReference>
<evidence type="ECO:0000256" key="2">
    <source>
        <dbReference type="ARBA" id="ARBA00012608"/>
    </source>
</evidence>
<dbReference type="Gene3D" id="3.30.390.30">
    <property type="match status" value="1"/>
</dbReference>
<evidence type="ECO:0000256" key="3">
    <source>
        <dbReference type="ARBA" id="ARBA00016961"/>
    </source>
</evidence>
<dbReference type="Proteomes" id="UP000243688">
    <property type="component" value="Unassembled WGS sequence"/>
</dbReference>
<dbReference type="SUPFAM" id="SSF51905">
    <property type="entry name" value="FAD/NAD(P)-binding domain"/>
    <property type="match status" value="1"/>
</dbReference>
<evidence type="ECO:0000313" key="18">
    <source>
        <dbReference type="Proteomes" id="UP000243688"/>
    </source>
</evidence>
<dbReference type="GO" id="GO:0050660">
    <property type="term" value="F:flavin adenine dinucleotide binding"/>
    <property type="evidence" value="ECO:0007669"/>
    <property type="project" value="InterPro"/>
</dbReference>
<evidence type="ECO:0000256" key="12">
    <source>
        <dbReference type="PIRSR" id="PIRSR000350-3"/>
    </source>
</evidence>
<dbReference type="AlphaFoldDB" id="A0A2A6E1A8"/>
<comment type="cofactor">
    <cofactor evidence="12 14">
        <name>FAD</name>
        <dbReference type="ChEBI" id="CHEBI:57692"/>
    </cofactor>
    <text evidence="12 14">Binds 1 FAD per subunit.</text>
</comment>
<dbReference type="SUPFAM" id="SSF55424">
    <property type="entry name" value="FAD/NAD-linked reductases, dimerisation (C-terminal) domain"/>
    <property type="match status" value="1"/>
</dbReference>
<evidence type="ECO:0000256" key="10">
    <source>
        <dbReference type="ARBA" id="ARBA00049187"/>
    </source>
</evidence>
<evidence type="ECO:0000256" key="4">
    <source>
        <dbReference type="ARBA" id="ARBA00022630"/>
    </source>
</evidence>
<keyword evidence="9 14" id="KW-0676">Redox-active center</keyword>
<evidence type="ECO:0000256" key="13">
    <source>
        <dbReference type="PIRSR" id="PIRSR000350-4"/>
    </source>
</evidence>
<keyword evidence="4 14" id="KW-0285">Flavoprotein</keyword>
<feature type="binding site" evidence="12">
    <location>
        <position position="317"/>
    </location>
    <ligand>
        <name>FAD</name>
        <dbReference type="ChEBI" id="CHEBI:57692"/>
    </ligand>
</feature>
<dbReference type="InterPro" id="IPR012999">
    <property type="entry name" value="Pyr_OxRdtase_I_AS"/>
</dbReference>
<feature type="active site" description="Proton acceptor" evidence="11">
    <location>
        <position position="449"/>
    </location>
</feature>
<dbReference type="InterPro" id="IPR023753">
    <property type="entry name" value="FAD/NAD-binding_dom"/>
</dbReference>
<gene>
    <name evidence="17" type="ORF">BLM47_05435</name>
</gene>
<proteinExistence type="inferred from homology"/>
<dbReference type="InterPro" id="IPR001100">
    <property type="entry name" value="Pyr_nuc-diS_OxRdtase"/>
</dbReference>
<feature type="binding site" evidence="12">
    <location>
        <position position="56"/>
    </location>
    <ligand>
        <name>FAD</name>
        <dbReference type="ChEBI" id="CHEBI:57692"/>
    </ligand>
</feature>
<dbReference type="FunFam" id="3.30.390.30:FF:000001">
    <property type="entry name" value="Dihydrolipoyl dehydrogenase"/>
    <property type="match status" value="1"/>
</dbReference>
<evidence type="ECO:0000313" key="17">
    <source>
        <dbReference type="EMBL" id="PDO10775.1"/>
    </source>
</evidence>
<dbReference type="GO" id="GO:0006103">
    <property type="term" value="P:2-oxoglutarate metabolic process"/>
    <property type="evidence" value="ECO:0007669"/>
    <property type="project" value="TreeGrafter"/>
</dbReference>
<evidence type="ECO:0000256" key="14">
    <source>
        <dbReference type="RuleBase" id="RU003692"/>
    </source>
</evidence>
<keyword evidence="8" id="KW-1015">Disulfide bond</keyword>
<reference evidence="17 18" key="1">
    <citation type="submission" date="2016-12" db="EMBL/GenBank/DDBJ databases">
        <title>Candidatus Reconcilibacillus cellulovorans genome.</title>
        <authorList>
            <person name="Kolinko S."/>
            <person name="Wu Y.-W."/>
            <person name="Tachea F."/>
            <person name="Denzel E."/>
            <person name="Hiras J."/>
            <person name="Baecker N."/>
            <person name="Chan L.J."/>
            <person name="Eichorst S.A."/>
            <person name="Frey D."/>
            <person name="Adams P.D."/>
            <person name="Pray T."/>
            <person name="Tanjore D."/>
            <person name="Petzold C.J."/>
            <person name="Gladden J.M."/>
            <person name="Simmons B.A."/>
            <person name="Singer S.W."/>
        </authorList>
    </citation>
    <scope>NUCLEOTIDE SEQUENCE [LARGE SCALE GENOMIC DNA]</scope>
    <source>
        <strain evidence="17">JTherm</strain>
    </source>
</reference>
<feature type="binding site" evidence="12">
    <location>
        <begin position="150"/>
        <end position="152"/>
    </location>
    <ligand>
        <name>FAD</name>
        <dbReference type="ChEBI" id="CHEBI:57692"/>
    </ligand>
</feature>
<keyword evidence="7 12" id="KW-0520">NAD</keyword>
<dbReference type="EC" id="1.8.1.4" evidence="2 14"/>
<name>A0A2A6E1A8_9BACL</name>
<evidence type="ECO:0000256" key="8">
    <source>
        <dbReference type="ARBA" id="ARBA00023157"/>
    </source>
</evidence>
<keyword evidence="5 12" id="KW-0274">FAD</keyword>
<feature type="binding site" evidence="12">
    <location>
        <begin position="186"/>
        <end position="193"/>
    </location>
    <ligand>
        <name>NAD(+)</name>
        <dbReference type="ChEBI" id="CHEBI:57540"/>
    </ligand>
</feature>
<feature type="disulfide bond" description="Redox-active" evidence="13">
    <location>
        <begin position="47"/>
        <end position="52"/>
    </location>
</feature>
<comment type="caution">
    <text evidence="17">The sequence shown here is derived from an EMBL/GenBank/DDBJ whole genome shotgun (WGS) entry which is preliminary data.</text>
</comment>